<dbReference type="OrthoDB" id="9808046at2"/>
<reference evidence="3 4" key="1">
    <citation type="submission" date="2018-08" db="EMBL/GenBank/DDBJ databases">
        <title>Erythrobacter zhengii sp.nov., a bacterium isolated from deep-sea sediment.</title>
        <authorList>
            <person name="Fang C."/>
            <person name="Wu Y.-H."/>
            <person name="Sun C."/>
            <person name="Wang H."/>
            <person name="Cheng H."/>
            <person name="Meng F.-X."/>
            <person name="Wang C.-S."/>
            <person name="Xu X.-W."/>
        </authorList>
    </citation>
    <scope>NUCLEOTIDE SEQUENCE [LARGE SCALE GENOMIC DNA]</scope>
    <source>
        <strain evidence="3 4">CCTCC AB 2015396</strain>
    </source>
</reference>
<keyword evidence="3" id="KW-0378">Hydrolase</keyword>
<organism evidence="3 4">
    <name type="scientific">Aurantiacibacter xanthus</name>
    <dbReference type="NCBI Taxonomy" id="1784712"/>
    <lineage>
        <taxon>Bacteria</taxon>
        <taxon>Pseudomonadati</taxon>
        <taxon>Pseudomonadota</taxon>
        <taxon>Alphaproteobacteria</taxon>
        <taxon>Sphingomonadales</taxon>
        <taxon>Erythrobacteraceae</taxon>
        <taxon>Aurantiacibacter</taxon>
    </lineage>
</organism>
<proteinExistence type="predicted"/>
<dbReference type="InterPro" id="IPR012338">
    <property type="entry name" value="Beta-lactam/transpept-like"/>
</dbReference>
<feature type="domain" description="Beta-lactamase-related" evidence="2">
    <location>
        <begin position="49"/>
        <end position="416"/>
    </location>
</feature>
<keyword evidence="1" id="KW-0732">Signal</keyword>
<feature type="signal peptide" evidence="1">
    <location>
        <begin position="1"/>
        <end position="28"/>
    </location>
</feature>
<dbReference type="PANTHER" id="PTHR43283">
    <property type="entry name" value="BETA-LACTAMASE-RELATED"/>
    <property type="match status" value="1"/>
</dbReference>
<accession>A0A3A1NYX4</accession>
<dbReference type="Pfam" id="PF00144">
    <property type="entry name" value="Beta-lactamase"/>
    <property type="match status" value="1"/>
</dbReference>
<dbReference type="SUPFAM" id="SSF56601">
    <property type="entry name" value="beta-lactamase/transpeptidase-like"/>
    <property type="match status" value="1"/>
</dbReference>
<comment type="caution">
    <text evidence="3">The sequence shown here is derived from an EMBL/GenBank/DDBJ whole genome shotgun (WGS) entry which is preliminary data.</text>
</comment>
<dbReference type="Gene3D" id="3.40.710.10">
    <property type="entry name" value="DD-peptidase/beta-lactamase superfamily"/>
    <property type="match status" value="1"/>
</dbReference>
<dbReference type="GO" id="GO:0016787">
    <property type="term" value="F:hydrolase activity"/>
    <property type="evidence" value="ECO:0007669"/>
    <property type="project" value="UniProtKB-KW"/>
</dbReference>
<dbReference type="PANTHER" id="PTHR43283:SF3">
    <property type="entry name" value="BETA-LACTAMASE FAMILY PROTEIN (AFU_ORTHOLOGUE AFUA_5G07500)"/>
    <property type="match status" value="1"/>
</dbReference>
<dbReference type="InterPro" id="IPR050789">
    <property type="entry name" value="Diverse_Enzym_Activities"/>
</dbReference>
<dbReference type="RefSeq" id="WP_119594866.1">
    <property type="nucleotide sequence ID" value="NZ_QXFM01000144.1"/>
</dbReference>
<name>A0A3A1NYX4_9SPHN</name>
<sequence>MMGLVSGKRHMACVLAVLSSGVAGCVNADLPSSAELSVAPAQTAEVLQDELAHLVAAGRIPGAMVRIARADKTLADVTVGYRDLAERVPLGQDSIFRFYSMSKPITSAAIMMLVEEGKLSLDDPAADYLPEWSDMRVYVSGGLEDMVTQPARRSITIADLLTHTSGITYHFTGDTPVHQYYRRYGVMRDTPVGRRPEDGPPARDLDELVERLGHAPMLHQPGEEFAYSYSTTVLGAIIERASGMRLDRFLQERLFVPLGMTDTGFFVSDADLPRFITLYSANEDGLSVVELPASSDYRDTARLLDGGGAIAGTMDDYVRFAQMLANGGMLDGRRILSEQSVAAMLVPRVKIGGMGAETTWIGYGLALGTPESEAGFGLPAGGGSWSGSGNTYFFIDPKRKGVAVLMTHFLDGAQVQGELRDLVNRSYYSLVAGD</sequence>
<evidence type="ECO:0000259" key="2">
    <source>
        <dbReference type="Pfam" id="PF00144"/>
    </source>
</evidence>
<dbReference type="Proteomes" id="UP000265366">
    <property type="component" value="Unassembled WGS sequence"/>
</dbReference>
<feature type="chain" id="PRO_5017474789" evidence="1">
    <location>
        <begin position="29"/>
        <end position="434"/>
    </location>
</feature>
<dbReference type="AlphaFoldDB" id="A0A3A1NYX4"/>
<gene>
    <name evidence="3" type="ORF">D2V17_19825</name>
</gene>
<dbReference type="InterPro" id="IPR001466">
    <property type="entry name" value="Beta-lactam-related"/>
</dbReference>
<evidence type="ECO:0000313" key="3">
    <source>
        <dbReference type="EMBL" id="RIV80105.1"/>
    </source>
</evidence>
<protein>
    <submittedName>
        <fullName evidence="3">Class A beta-lactamase-related serine hydrolase</fullName>
    </submittedName>
</protein>
<keyword evidence="4" id="KW-1185">Reference proteome</keyword>
<evidence type="ECO:0000256" key="1">
    <source>
        <dbReference type="SAM" id="SignalP"/>
    </source>
</evidence>
<evidence type="ECO:0000313" key="4">
    <source>
        <dbReference type="Proteomes" id="UP000265366"/>
    </source>
</evidence>
<dbReference type="EMBL" id="QXFM01000144">
    <property type="protein sequence ID" value="RIV80105.1"/>
    <property type="molecule type" value="Genomic_DNA"/>
</dbReference>